<protein>
    <recommendedName>
        <fullName evidence="3">histidine kinase</fullName>
        <ecNumber evidence="3">2.7.13.3</ecNumber>
    </recommendedName>
</protein>
<organism evidence="14 15">
    <name type="scientific">Kouleothrix aurantiaca</name>
    <dbReference type="NCBI Taxonomy" id="186479"/>
    <lineage>
        <taxon>Bacteria</taxon>
        <taxon>Bacillati</taxon>
        <taxon>Chloroflexota</taxon>
        <taxon>Chloroflexia</taxon>
        <taxon>Chloroflexales</taxon>
        <taxon>Roseiflexineae</taxon>
        <taxon>Roseiflexaceae</taxon>
        <taxon>Kouleothrix</taxon>
    </lineage>
</organism>
<dbReference type="GO" id="GO:0030295">
    <property type="term" value="F:protein kinase activator activity"/>
    <property type="evidence" value="ECO:0007669"/>
    <property type="project" value="TreeGrafter"/>
</dbReference>
<dbReference type="SUPFAM" id="SSF55785">
    <property type="entry name" value="PYP-like sensor domain (PAS domain)"/>
    <property type="match status" value="1"/>
</dbReference>
<evidence type="ECO:0000256" key="10">
    <source>
        <dbReference type="ARBA" id="ARBA00023012"/>
    </source>
</evidence>
<name>A0A0P9DLN1_9CHLR</name>
<dbReference type="InterPro" id="IPR036890">
    <property type="entry name" value="HATPase_C_sf"/>
</dbReference>
<dbReference type="Gene3D" id="3.30.450.20">
    <property type="entry name" value="PAS domain"/>
    <property type="match status" value="1"/>
</dbReference>
<dbReference type="InterPro" id="IPR003594">
    <property type="entry name" value="HATPase_dom"/>
</dbReference>
<keyword evidence="6" id="KW-0547">Nucleotide-binding</keyword>
<reference evidence="14 15" key="1">
    <citation type="submission" date="2015-09" db="EMBL/GenBank/DDBJ databases">
        <title>Draft genome sequence of Kouleothrix aurantiaca JCM 19913.</title>
        <authorList>
            <person name="Hemp J."/>
        </authorList>
    </citation>
    <scope>NUCLEOTIDE SEQUENCE [LARGE SCALE GENOMIC DNA]</scope>
    <source>
        <strain evidence="14 15">COM-B</strain>
    </source>
</reference>
<dbReference type="AlphaFoldDB" id="A0A0P9DLN1"/>
<dbReference type="InterPro" id="IPR050351">
    <property type="entry name" value="BphY/WalK/GraS-like"/>
</dbReference>
<evidence type="ECO:0000256" key="6">
    <source>
        <dbReference type="ARBA" id="ARBA00022741"/>
    </source>
</evidence>
<evidence type="ECO:0000256" key="3">
    <source>
        <dbReference type="ARBA" id="ARBA00012438"/>
    </source>
</evidence>
<keyword evidence="15" id="KW-1185">Reference proteome</keyword>
<keyword evidence="10" id="KW-0902">Two-component regulatory system</keyword>
<dbReference type="InterPro" id="IPR000014">
    <property type="entry name" value="PAS"/>
</dbReference>
<evidence type="ECO:0000313" key="14">
    <source>
        <dbReference type="EMBL" id="KPV50891.1"/>
    </source>
</evidence>
<evidence type="ECO:0000313" key="15">
    <source>
        <dbReference type="Proteomes" id="UP000050509"/>
    </source>
</evidence>
<dbReference type="GO" id="GO:0007234">
    <property type="term" value="P:osmosensory signaling via phosphorelay pathway"/>
    <property type="evidence" value="ECO:0007669"/>
    <property type="project" value="TreeGrafter"/>
</dbReference>
<keyword evidence="5" id="KW-0812">Transmembrane</keyword>
<dbReference type="GO" id="GO:0016020">
    <property type="term" value="C:membrane"/>
    <property type="evidence" value="ECO:0007669"/>
    <property type="project" value="UniProtKB-SubCell"/>
</dbReference>
<dbReference type="InterPro" id="IPR036097">
    <property type="entry name" value="HisK_dim/P_sf"/>
</dbReference>
<evidence type="ECO:0000256" key="4">
    <source>
        <dbReference type="ARBA" id="ARBA00022679"/>
    </source>
</evidence>
<dbReference type="GO" id="GO:0000155">
    <property type="term" value="F:phosphorelay sensor kinase activity"/>
    <property type="evidence" value="ECO:0007669"/>
    <property type="project" value="InterPro"/>
</dbReference>
<dbReference type="SMART" id="SM00387">
    <property type="entry name" value="HATPase_c"/>
    <property type="match status" value="1"/>
</dbReference>
<keyword evidence="9" id="KW-1133">Transmembrane helix</keyword>
<dbReference type="PROSITE" id="PS50112">
    <property type="entry name" value="PAS"/>
    <property type="match status" value="1"/>
</dbReference>
<comment type="caution">
    <text evidence="14">The sequence shown here is derived from an EMBL/GenBank/DDBJ whole genome shotgun (WGS) entry which is preliminary data.</text>
</comment>
<dbReference type="PANTHER" id="PTHR42878:SF7">
    <property type="entry name" value="SENSOR HISTIDINE KINASE GLRK"/>
    <property type="match status" value="1"/>
</dbReference>
<dbReference type="GO" id="GO:0000156">
    <property type="term" value="F:phosphorelay response regulator activity"/>
    <property type="evidence" value="ECO:0007669"/>
    <property type="project" value="TreeGrafter"/>
</dbReference>
<gene>
    <name evidence="14" type="ORF">SE17_24310</name>
</gene>
<evidence type="ECO:0000259" key="12">
    <source>
        <dbReference type="PROSITE" id="PS50109"/>
    </source>
</evidence>
<dbReference type="Pfam" id="PF02518">
    <property type="entry name" value="HATPase_c"/>
    <property type="match status" value="1"/>
</dbReference>
<accession>A0A0P9DLN1</accession>
<dbReference type="PROSITE" id="PS50109">
    <property type="entry name" value="HIS_KIN"/>
    <property type="match status" value="1"/>
</dbReference>
<comment type="subcellular location">
    <subcellularLocation>
        <location evidence="2">Membrane</location>
        <topology evidence="2">Multi-pass membrane protein</topology>
    </subcellularLocation>
</comment>
<evidence type="ECO:0000256" key="8">
    <source>
        <dbReference type="ARBA" id="ARBA00022840"/>
    </source>
</evidence>
<dbReference type="InterPro" id="IPR005467">
    <property type="entry name" value="His_kinase_dom"/>
</dbReference>
<evidence type="ECO:0000256" key="9">
    <source>
        <dbReference type="ARBA" id="ARBA00022989"/>
    </source>
</evidence>
<keyword evidence="8" id="KW-0067">ATP-binding</keyword>
<dbReference type="Proteomes" id="UP000050509">
    <property type="component" value="Unassembled WGS sequence"/>
</dbReference>
<proteinExistence type="predicted"/>
<dbReference type="EMBL" id="LJCR01001168">
    <property type="protein sequence ID" value="KPV50891.1"/>
    <property type="molecule type" value="Genomic_DNA"/>
</dbReference>
<dbReference type="GO" id="GO:0005524">
    <property type="term" value="F:ATP binding"/>
    <property type="evidence" value="ECO:0007669"/>
    <property type="project" value="UniProtKB-KW"/>
</dbReference>
<comment type="catalytic activity">
    <reaction evidence="1">
        <text>ATP + protein L-histidine = ADP + protein N-phospho-L-histidine.</text>
        <dbReference type="EC" id="2.7.13.3"/>
    </reaction>
</comment>
<feature type="domain" description="Histidine kinase" evidence="12">
    <location>
        <begin position="127"/>
        <end position="345"/>
    </location>
</feature>
<evidence type="ECO:0000256" key="2">
    <source>
        <dbReference type="ARBA" id="ARBA00004141"/>
    </source>
</evidence>
<dbReference type="SUPFAM" id="SSF47384">
    <property type="entry name" value="Homodimeric domain of signal transducing histidine kinase"/>
    <property type="match status" value="1"/>
</dbReference>
<evidence type="ECO:0000259" key="13">
    <source>
        <dbReference type="PROSITE" id="PS50112"/>
    </source>
</evidence>
<dbReference type="PANTHER" id="PTHR42878">
    <property type="entry name" value="TWO-COMPONENT HISTIDINE KINASE"/>
    <property type="match status" value="1"/>
</dbReference>
<dbReference type="EC" id="2.7.13.3" evidence="3"/>
<dbReference type="Gene3D" id="1.10.287.130">
    <property type="match status" value="1"/>
</dbReference>
<dbReference type="SUPFAM" id="SSF55874">
    <property type="entry name" value="ATPase domain of HSP90 chaperone/DNA topoisomerase II/histidine kinase"/>
    <property type="match status" value="1"/>
</dbReference>
<dbReference type="CDD" id="cd00130">
    <property type="entry name" value="PAS"/>
    <property type="match status" value="1"/>
</dbReference>
<dbReference type="InterPro" id="IPR035965">
    <property type="entry name" value="PAS-like_dom_sf"/>
</dbReference>
<evidence type="ECO:0000256" key="1">
    <source>
        <dbReference type="ARBA" id="ARBA00000085"/>
    </source>
</evidence>
<evidence type="ECO:0000256" key="5">
    <source>
        <dbReference type="ARBA" id="ARBA00022692"/>
    </source>
</evidence>
<dbReference type="Gene3D" id="3.30.565.10">
    <property type="entry name" value="Histidine kinase-like ATPase, C-terminal domain"/>
    <property type="match status" value="1"/>
</dbReference>
<feature type="domain" description="PAS" evidence="13">
    <location>
        <begin position="20"/>
        <end position="57"/>
    </location>
</feature>
<sequence>MSASATQTEREHLFATSASVLRALPGGALLIDLAGKVRQINARAEQLLGVEAGQVIDLPLANMPGGEQLAAIERGAGVACELGGRPLGVQIQPLIDEEGKPEGELLLLRDLSEDVEAQRRQYEYLNRALHDVRVPLQAIGGAAEGLMRGWFGPLNDEQLEFATMIKENASHQGALFSLIYDAYTLSNDIAHMHPELISVAGVLHEIEHEREKHVAARPLTLSVELEDGLPNIAADRTRLRQLLLILLDNALRYTYPGGAVTVRASRAGDAIRVDVADTGVGIRAADQPKIFTPFFRGDNPLKEGRYGGLNLLIARQIAHLHGGDLTFTSAEGAGSTFSLTLPVVGG</sequence>
<keyword evidence="7" id="KW-0418">Kinase</keyword>
<dbReference type="InterPro" id="IPR004358">
    <property type="entry name" value="Sig_transdc_His_kin-like_C"/>
</dbReference>
<keyword evidence="4" id="KW-0808">Transferase</keyword>
<keyword evidence="11" id="KW-0472">Membrane</keyword>
<evidence type="ECO:0000256" key="7">
    <source>
        <dbReference type="ARBA" id="ARBA00022777"/>
    </source>
</evidence>
<dbReference type="PRINTS" id="PR00344">
    <property type="entry name" value="BCTRLSENSOR"/>
</dbReference>
<evidence type="ECO:0000256" key="11">
    <source>
        <dbReference type="ARBA" id="ARBA00023136"/>
    </source>
</evidence>